<protein>
    <submittedName>
        <fullName evidence="7">ANK_REP_REGION domain-containing protein</fullName>
    </submittedName>
</protein>
<dbReference type="OrthoDB" id="10254947at2759"/>
<dbReference type="EMBL" id="UZAE01015040">
    <property type="protein sequence ID" value="VDO15075.1"/>
    <property type="molecule type" value="Genomic_DNA"/>
</dbReference>
<reference evidence="5 6" key="2">
    <citation type="submission" date="2018-11" db="EMBL/GenBank/DDBJ databases">
        <authorList>
            <consortium name="Pathogen Informatics"/>
        </authorList>
    </citation>
    <scope>NUCLEOTIDE SEQUENCE [LARGE SCALE GENOMIC DNA]</scope>
</reference>
<feature type="repeat" description="ANK" evidence="3">
    <location>
        <begin position="74"/>
        <end position="106"/>
    </location>
</feature>
<dbReference type="PANTHER" id="PTHR24126:SF14">
    <property type="entry name" value="ANK_REP_REGION DOMAIN-CONTAINING PROTEIN"/>
    <property type="match status" value="1"/>
</dbReference>
<name>A0A0R3TZ73_RODNA</name>
<dbReference type="InterPro" id="IPR002110">
    <property type="entry name" value="Ankyrin_rpt"/>
</dbReference>
<accession>A0A0R3TZ73</accession>
<feature type="repeat" description="ANK" evidence="3">
    <location>
        <begin position="41"/>
        <end position="73"/>
    </location>
</feature>
<dbReference type="SUPFAM" id="SSF48403">
    <property type="entry name" value="Ankyrin repeat"/>
    <property type="match status" value="1"/>
</dbReference>
<keyword evidence="6" id="KW-1185">Reference proteome</keyword>
<dbReference type="InterPro" id="IPR036770">
    <property type="entry name" value="Ankyrin_rpt-contain_sf"/>
</dbReference>
<keyword evidence="2 3" id="KW-0040">ANK repeat</keyword>
<evidence type="ECO:0000256" key="2">
    <source>
        <dbReference type="ARBA" id="ARBA00023043"/>
    </source>
</evidence>
<evidence type="ECO:0000313" key="5">
    <source>
        <dbReference type="EMBL" id="VDO15075.1"/>
    </source>
</evidence>
<organism evidence="7">
    <name type="scientific">Rodentolepis nana</name>
    <name type="common">Dwarf tapeworm</name>
    <name type="synonym">Hymenolepis nana</name>
    <dbReference type="NCBI Taxonomy" id="102285"/>
    <lineage>
        <taxon>Eukaryota</taxon>
        <taxon>Metazoa</taxon>
        <taxon>Spiralia</taxon>
        <taxon>Lophotrochozoa</taxon>
        <taxon>Platyhelminthes</taxon>
        <taxon>Cestoda</taxon>
        <taxon>Eucestoda</taxon>
        <taxon>Cyclophyllidea</taxon>
        <taxon>Hymenolepididae</taxon>
        <taxon>Rodentolepis</taxon>
    </lineage>
</organism>
<dbReference type="Pfam" id="PF12796">
    <property type="entry name" value="Ank_2"/>
    <property type="match status" value="1"/>
</dbReference>
<dbReference type="PROSITE" id="PS50088">
    <property type="entry name" value="ANK_REPEAT"/>
    <property type="match status" value="2"/>
</dbReference>
<feature type="region of interest" description="Disordered" evidence="4">
    <location>
        <begin position="159"/>
        <end position="189"/>
    </location>
</feature>
<sequence length="236" mass="26077">MTNFDIDWRYLINSNDVDSIMVAIQSGVSIDFTPNAPIGPLSRSPLMVATVIGSIEMINLLLALGADREFKDICGNTPLHLAVLNNNLAAVKVLYDQNTAESSTNIDGQTPMSIAISNNYFEIVNFMTLSETCAQKISDDDSVTFVTYGERKMRKYRGNYSRDNKIESAGHGSRDGENKQRKELETKVDKAGTSKWSKCHSLALHICMKCRRVFMKGKAKHLHGLAHLKDGSKGGS</sequence>
<dbReference type="Gene3D" id="1.25.40.20">
    <property type="entry name" value="Ankyrin repeat-containing domain"/>
    <property type="match status" value="1"/>
</dbReference>
<dbReference type="PROSITE" id="PS50297">
    <property type="entry name" value="ANK_REP_REGION"/>
    <property type="match status" value="2"/>
</dbReference>
<evidence type="ECO:0000256" key="1">
    <source>
        <dbReference type="ARBA" id="ARBA00022737"/>
    </source>
</evidence>
<dbReference type="Proteomes" id="UP000278807">
    <property type="component" value="Unassembled WGS sequence"/>
</dbReference>
<dbReference type="PANTHER" id="PTHR24126">
    <property type="entry name" value="ANKYRIN REPEAT, PH AND SEC7 DOMAIN CONTAINING PROTEIN SECG-RELATED"/>
    <property type="match status" value="1"/>
</dbReference>
<dbReference type="SMART" id="SM00248">
    <property type="entry name" value="ANK"/>
    <property type="match status" value="3"/>
</dbReference>
<dbReference type="STRING" id="102285.A0A0R3TZ73"/>
<evidence type="ECO:0000256" key="3">
    <source>
        <dbReference type="PROSITE-ProRule" id="PRU00023"/>
    </source>
</evidence>
<dbReference type="WBParaSite" id="HNAJ_0001317201-mRNA-1">
    <property type="protein sequence ID" value="HNAJ_0001317201-mRNA-1"/>
    <property type="gene ID" value="HNAJ_0001317201"/>
</dbReference>
<proteinExistence type="predicted"/>
<keyword evidence="1" id="KW-0677">Repeat</keyword>
<evidence type="ECO:0000313" key="6">
    <source>
        <dbReference type="Proteomes" id="UP000278807"/>
    </source>
</evidence>
<gene>
    <name evidence="5" type="ORF">HNAJ_LOCUS13146</name>
</gene>
<evidence type="ECO:0000313" key="7">
    <source>
        <dbReference type="WBParaSite" id="HNAJ_0001317201-mRNA-1"/>
    </source>
</evidence>
<dbReference type="AlphaFoldDB" id="A0A0R3TZ73"/>
<evidence type="ECO:0000256" key="4">
    <source>
        <dbReference type="SAM" id="MobiDB-lite"/>
    </source>
</evidence>
<reference evidence="7" key="1">
    <citation type="submission" date="2017-02" db="UniProtKB">
        <authorList>
            <consortium name="WormBaseParasite"/>
        </authorList>
    </citation>
    <scope>IDENTIFICATION</scope>
</reference>
<feature type="compositionally biased region" description="Basic and acidic residues" evidence="4">
    <location>
        <begin position="160"/>
        <end position="189"/>
    </location>
</feature>